<reference evidence="1 2" key="1">
    <citation type="journal article" date="2012" name="J. Biotechnol.">
        <title>Genome sequence of the plant growth promoting strain Bacillus amyloliquefaciens subsp. plantarum B9601-Y2 and expression of mersacidin and other secondary metabolites.</title>
        <authorList>
            <person name="He P."/>
            <person name="Hao K."/>
            <person name="Blom J."/>
            <person name="Ruckert C."/>
            <person name="Vater J."/>
            <person name="Mao Z."/>
            <person name="Wu Y."/>
            <person name="Hou M."/>
            <person name="He P."/>
            <person name="He Y."/>
            <person name="Borriss R."/>
        </authorList>
    </citation>
    <scope>NUCLEOTIDE SEQUENCE [LARGE SCALE GENOMIC DNA]</scope>
    <source>
        <strain evidence="1">Y2</strain>
    </source>
</reference>
<evidence type="ECO:0000313" key="2">
    <source>
        <dbReference type="Proteomes" id="UP000002878"/>
    </source>
</evidence>
<accession>I2C2S7</accession>
<dbReference type="Proteomes" id="UP000002878">
    <property type="component" value="Chromosome"/>
</dbReference>
<proteinExistence type="predicted"/>
<dbReference type="HOGENOM" id="CLU_2858045_0_0_9"/>
<sequence>MYGEKDGPIKHNKNIKHKKRRLMTVSLCCSRRRYVCFQREGGTPFCFFIPNTPYFSLTRGSTAA</sequence>
<name>I2C2S7_BACAY</name>
<evidence type="ECO:0000313" key="1">
    <source>
        <dbReference type="EMBL" id="AFJ60951.1"/>
    </source>
</evidence>
<dbReference type="EMBL" id="CP003332">
    <property type="protein sequence ID" value="AFJ60951.1"/>
    <property type="molecule type" value="Genomic_DNA"/>
</dbReference>
<protein>
    <submittedName>
        <fullName evidence="1">Uncharacterized protein</fullName>
    </submittedName>
</protein>
<dbReference type="KEGG" id="bqy:MUS_0908"/>
<gene>
    <name evidence="1" type="ORF">MUS_0908</name>
</gene>
<dbReference type="AlphaFoldDB" id="I2C2S7"/>
<organism evidence="1 2">
    <name type="scientific">Bacillus amyloliquefaciens (strain Y2)</name>
    <name type="common">Bacillus amyloliquefaciens subsp. plantarum (strain B9601-Y2)</name>
    <dbReference type="NCBI Taxonomy" id="1155777"/>
    <lineage>
        <taxon>Bacteria</taxon>
        <taxon>Bacillati</taxon>
        <taxon>Bacillota</taxon>
        <taxon>Bacilli</taxon>
        <taxon>Bacillales</taxon>
        <taxon>Bacillaceae</taxon>
        <taxon>Bacillus</taxon>
        <taxon>Bacillus amyloliquefaciens group</taxon>
    </lineage>
</organism>